<dbReference type="EMBL" id="CP109527">
    <property type="protein sequence ID" value="WTY34276.1"/>
    <property type="molecule type" value="Genomic_DNA"/>
</dbReference>
<dbReference type="InterPro" id="IPR009097">
    <property type="entry name" value="Cyclic_Pdiesterase"/>
</dbReference>
<keyword evidence="1" id="KW-0436">Ligase</keyword>
<dbReference type="RefSeq" id="WP_405146548.1">
    <property type="nucleotide sequence ID" value="NZ_CP109527.1"/>
</dbReference>
<evidence type="ECO:0000313" key="2">
    <source>
        <dbReference type="Proteomes" id="UP001621418"/>
    </source>
</evidence>
<dbReference type="Proteomes" id="UP001621418">
    <property type="component" value="Chromosome"/>
</dbReference>
<sequence length="210" mass="23058">MTGNVDSLRPRPLENGPLGYYWFLTFDHASELHSRIKECQQAIDPAYFKTTPIDGLHLTLDRISRPYTCTFEQRAAIAVAAQRACRNLRPFSLSVDRLTNIRGAIGFVISPAAPVTELRDALRAATTSVLPQTSLEESVSDPHVTIADPVFEGLEEMAAAAAATAGSTLHDFDVVTTEATLVSLELRDNSYTWDVIERIELGRGQPKPFG</sequence>
<organism evidence="1 2">
    <name type="scientific">Nocardia salmonicida</name>
    <dbReference type="NCBI Taxonomy" id="53431"/>
    <lineage>
        <taxon>Bacteria</taxon>
        <taxon>Bacillati</taxon>
        <taxon>Actinomycetota</taxon>
        <taxon>Actinomycetes</taxon>
        <taxon>Mycobacteriales</taxon>
        <taxon>Nocardiaceae</taxon>
        <taxon>Nocardia</taxon>
    </lineage>
</organism>
<name>A0ABZ1N2Y0_9NOCA</name>
<dbReference type="SUPFAM" id="SSF55144">
    <property type="entry name" value="LigT-like"/>
    <property type="match status" value="1"/>
</dbReference>
<gene>
    <name evidence="1" type="ORF">OG308_23525</name>
</gene>
<dbReference type="GO" id="GO:0016874">
    <property type="term" value="F:ligase activity"/>
    <property type="evidence" value="ECO:0007669"/>
    <property type="project" value="UniProtKB-KW"/>
</dbReference>
<dbReference type="Gene3D" id="3.90.1140.10">
    <property type="entry name" value="Cyclic phosphodiesterase"/>
    <property type="match status" value="1"/>
</dbReference>
<reference evidence="1 2" key="1">
    <citation type="submission" date="2022-10" db="EMBL/GenBank/DDBJ databases">
        <title>The complete genomes of actinobacterial strains from the NBC collection.</title>
        <authorList>
            <person name="Joergensen T.S."/>
            <person name="Alvarez Arevalo M."/>
            <person name="Sterndorff E.B."/>
            <person name="Faurdal D."/>
            <person name="Vuksanovic O."/>
            <person name="Mourched A.-S."/>
            <person name="Charusanti P."/>
            <person name="Shaw S."/>
            <person name="Blin K."/>
            <person name="Weber T."/>
        </authorList>
    </citation>
    <scope>NUCLEOTIDE SEQUENCE [LARGE SCALE GENOMIC DNA]</scope>
    <source>
        <strain evidence="1 2">NBC_01413</strain>
    </source>
</reference>
<protein>
    <submittedName>
        <fullName evidence="1">2'-5' RNA ligase family protein</fullName>
    </submittedName>
</protein>
<dbReference type="Pfam" id="PF13563">
    <property type="entry name" value="2_5_RNA_ligase2"/>
    <property type="match status" value="1"/>
</dbReference>
<accession>A0ABZ1N2Y0</accession>
<proteinExistence type="predicted"/>
<evidence type="ECO:0000313" key="1">
    <source>
        <dbReference type="EMBL" id="WTY34276.1"/>
    </source>
</evidence>
<keyword evidence="2" id="KW-1185">Reference proteome</keyword>